<gene>
    <name evidence="1" type="ORF">PMG71_13430</name>
</gene>
<protein>
    <submittedName>
        <fullName evidence="1">Type II toxin-antitoxin system Phd/YefM family antitoxin</fullName>
    </submittedName>
</protein>
<dbReference type="Proteomes" id="UP001235303">
    <property type="component" value="Unassembled WGS sequence"/>
</dbReference>
<evidence type="ECO:0000313" key="2">
    <source>
        <dbReference type="Proteomes" id="UP001235303"/>
    </source>
</evidence>
<reference evidence="1 2" key="1">
    <citation type="submission" date="2023-01" db="EMBL/GenBank/DDBJ databases">
        <title>Novel diversity within Roseofilum (Cyanobacteria; Desertifilaceae) from marine benthic mats with descriptions of four novel species.</title>
        <authorList>
            <person name="Wang Y."/>
            <person name="Berthold D.E."/>
            <person name="Hu J."/>
            <person name="Lefler F.W."/>
            <person name="Laughinghouse H.D. IV."/>
        </authorList>
    </citation>
    <scope>NUCLEOTIDE SEQUENCE [LARGE SCALE GENOMIC DNA]</scope>
    <source>
        <strain evidence="1 2">BLCC-M154</strain>
    </source>
</reference>
<dbReference type="EMBL" id="JAQOSP010000090">
    <property type="protein sequence ID" value="MDJ1170433.1"/>
    <property type="molecule type" value="Genomic_DNA"/>
</dbReference>
<sequence>MTEITITELPESLQNLLIEVKQTKIPLTIIHEGKPLAIVYPATKPIERPSFGVMKGTGEIVGDIIEPVAEAWDVLA</sequence>
<keyword evidence="2" id="KW-1185">Reference proteome</keyword>
<evidence type="ECO:0000313" key="1">
    <source>
        <dbReference type="EMBL" id="MDJ1170433.1"/>
    </source>
</evidence>
<dbReference type="RefSeq" id="WP_283754190.1">
    <property type="nucleotide sequence ID" value="NZ_JAQOSP010000090.1"/>
</dbReference>
<organism evidence="1 2">
    <name type="scientific">Roseofilum acuticapitatum BLCC-M154</name>
    <dbReference type="NCBI Taxonomy" id="3022444"/>
    <lineage>
        <taxon>Bacteria</taxon>
        <taxon>Bacillati</taxon>
        <taxon>Cyanobacteriota</taxon>
        <taxon>Cyanophyceae</taxon>
        <taxon>Desertifilales</taxon>
        <taxon>Desertifilaceae</taxon>
        <taxon>Roseofilum</taxon>
        <taxon>Roseofilum acuticapitatum</taxon>
    </lineage>
</organism>
<name>A0ABT7AU43_9CYAN</name>
<proteinExistence type="predicted"/>
<accession>A0ABT7AU43</accession>
<comment type="caution">
    <text evidence="1">The sequence shown here is derived from an EMBL/GenBank/DDBJ whole genome shotgun (WGS) entry which is preliminary data.</text>
</comment>